<dbReference type="Pfam" id="PF13417">
    <property type="entry name" value="GST_N_3"/>
    <property type="match status" value="1"/>
</dbReference>
<dbReference type="OrthoDB" id="422574at2759"/>
<dbReference type="CDD" id="cd00570">
    <property type="entry name" value="GST_N_family"/>
    <property type="match status" value="1"/>
</dbReference>
<evidence type="ECO:0000256" key="1">
    <source>
        <dbReference type="SAM" id="SignalP"/>
    </source>
</evidence>
<feature type="domain" description="GST C-terminal" evidence="3">
    <location>
        <begin position="122"/>
        <end position="261"/>
    </location>
</feature>
<dbReference type="CDD" id="cd00299">
    <property type="entry name" value="GST_C_family"/>
    <property type="match status" value="1"/>
</dbReference>
<keyword evidence="5" id="KW-1185">Reference proteome</keyword>
<feature type="domain" description="GST N-terminal" evidence="2">
    <location>
        <begin position="3"/>
        <end position="89"/>
    </location>
</feature>
<dbReference type="AlphaFoldDB" id="A0A1C7N7H0"/>
<evidence type="ECO:0000313" key="4">
    <source>
        <dbReference type="EMBL" id="OBZ84918.1"/>
    </source>
</evidence>
<proteinExistence type="predicted"/>
<dbReference type="Proteomes" id="UP000093000">
    <property type="component" value="Unassembled WGS sequence"/>
</dbReference>
<name>A0A1C7N7H0_9FUNG</name>
<dbReference type="InterPro" id="IPR004045">
    <property type="entry name" value="Glutathione_S-Trfase_N"/>
</dbReference>
<accession>A0A1C7N7H0</accession>
<keyword evidence="4" id="KW-0808">Transferase</keyword>
<feature type="signal peptide" evidence="1">
    <location>
        <begin position="1"/>
        <end position="19"/>
    </location>
</feature>
<dbReference type="GO" id="GO:0004364">
    <property type="term" value="F:glutathione transferase activity"/>
    <property type="evidence" value="ECO:0007669"/>
    <property type="project" value="InterPro"/>
</dbReference>
<dbReference type="InterPro" id="IPR004046">
    <property type="entry name" value="GST_C"/>
</dbReference>
<evidence type="ECO:0000259" key="2">
    <source>
        <dbReference type="PROSITE" id="PS50404"/>
    </source>
</evidence>
<keyword evidence="1" id="KW-0732">Signal</keyword>
<sequence length="261" mass="29922">MSARLQLYTFKLSLWAAAARLAINELNVPDVKQTEVDLSKAENFSPEFLKINPNHTVPALEINEHGSKRFLDDTKSVVEYLDKLTGGHLYPAEKQAEIDRLIQKMHGEADVGNPLFFTSGHPDELKAKKDQIVSFLEDRIKGWETYATQAPEHKQLYEKNIQETKGLLAFYTSADPEPMFGKNKQLWEAGSRFLDELEAHLKQSGGDYLLGEYTVADIHLTPYLHRLLLVRKPEEVFANRPTLKAYYERVQARPSFKKTFQ</sequence>
<gene>
    <name evidence="4" type="primary">TCHQD</name>
    <name evidence="4" type="ORF">A0J61_07031</name>
</gene>
<dbReference type="InterPro" id="IPR044617">
    <property type="entry name" value="TCHQD"/>
</dbReference>
<dbReference type="SFLD" id="SFLDS00019">
    <property type="entry name" value="Glutathione_Transferase_(cytos"/>
    <property type="match status" value="1"/>
</dbReference>
<dbReference type="InterPro" id="IPR036249">
    <property type="entry name" value="Thioredoxin-like_sf"/>
</dbReference>
<dbReference type="Pfam" id="PF14497">
    <property type="entry name" value="GST_C_3"/>
    <property type="match status" value="1"/>
</dbReference>
<dbReference type="PANTHER" id="PTHR45374:SF2">
    <property type="entry name" value="TCHQD CLASS GLUTATHIONE S-TRANSFERASE"/>
    <property type="match status" value="1"/>
</dbReference>
<comment type="caution">
    <text evidence="4">The sequence shown here is derived from an EMBL/GenBank/DDBJ whole genome shotgun (WGS) entry which is preliminary data.</text>
</comment>
<dbReference type="PROSITE" id="PS50405">
    <property type="entry name" value="GST_CTER"/>
    <property type="match status" value="1"/>
</dbReference>
<feature type="chain" id="PRO_5008889525" evidence="1">
    <location>
        <begin position="20"/>
        <end position="261"/>
    </location>
</feature>
<organism evidence="4 5">
    <name type="scientific">Choanephora cucurbitarum</name>
    <dbReference type="NCBI Taxonomy" id="101091"/>
    <lineage>
        <taxon>Eukaryota</taxon>
        <taxon>Fungi</taxon>
        <taxon>Fungi incertae sedis</taxon>
        <taxon>Mucoromycota</taxon>
        <taxon>Mucoromycotina</taxon>
        <taxon>Mucoromycetes</taxon>
        <taxon>Mucorales</taxon>
        <taxon>Mucorineae</taxon>
        <taxon>Choanephoraceae</taxon>
        <taxon>Choanephoroideae</taxon>
        <taxon>Choanephora</taxon>
    </lineage>
</organism>
<dbReference type="InParanoid" id="A0A1C7N7H0"/>
<dbReference type="InterPro" id="IPR040079">
    <property type="entry name" value="Glutathione_S-Trfase"/>
</dbReference>
<dbReference type="EMBL" id="LUGH01000455">
    <property type="protein sequence ID" value="OBZ84918.1"/>
    <property type="molecule type" value="Genomic_DNA"/>
</dbReference>
<dbReference type="PANTHER" id="PTHR45374">
    <property type="entry name" value="GLUTATHIONE S-TRANSFERASE TCHQD"/>
    <property type="match status" value="1"/>
</dbReference>
<evidence type="ECO:0000259" key="3">
    <source>
        <dbReference type="PROSITE" id="PS50405"/>
    </source>
</evidence>
<dbReference type="SUPFAM" id="SSF47616">
    <property type="entry name" value="GST C-terminal domain-like"/>
    <property type="match status" value="1"/>
</dbReference>
<dbReference type="InterPro" id="IPR036282">
    <property type="entry name" value="Glutathione-S-Trfase_C_sf"/>
</dbReference>
<reference evidence="4 5" key="1">
    <citation type="submission" date="2016-03" db="EMBL/GenBank/DDBJ databases">
        <title>Choanephora cucurbitarum.</title>
        <authorList>
            <person name="Min B."/>
            <person name="Park H."/>
            <person name="Park J.-H."/>
            <person name="Shin H.-D."/>
            <person name="Choi I.-G."/>
        </authorList>
    </citation>
    <scope>NUCLEOTIDE SEQUENCE [LARGE SCALE GENOMIC DNA]</scope>
    <source>
        <strain evidence="4 5">KUS-F28377</strain>
    </source>
</reference>
<dbReference type="STRING" id="101091.A0A1C7N7H0"/>
<dbReference type="SFLD" id="SFLDG00358">
    <property type="entry name" value="Main_(cytGST)"/>
    <property type="match status" value="1"/>
</dbReference>
<evidence type="ECO:0000313" key="5">
    <source>
        <dbReference type="Proteomes" id="UP000093000"/>
    </source>
</evidence>
<dbReference type="SUPFAM" id="SSF52833">
    <property type="entry name" value="Thioredoxin-like"/>
    <property type="match status" value="1"/>
</dbReference>
<dbReference type="InterPro" id="IPR010987">
    <property type="entry name" value="Glutathione-S-Trfase_C-like"/>
</dbReference>
<protein>
    <submittedName>
        <fullName evidence="4">Glutathione S-transferase TCHQD</fullName>
    </submittedName>
</protein>
<dbReference type="Gene3D" id="1.20.1050.10">
    <property type="match status" value="1"/>
</dbReference>
<dbReference type="PROSITE" id="PS50404">
    <property type="entry name" value="GST_NTER"/>
    <property type="match status" value="1"/>
</dbReference>
<dbReference type="Gene3D" id="3.40.30.10">
    <property type="entry name" value="Glutaredoxin"/>
    <property type="match status" value="1"/>
</dbReference>